<dbReference type="InterPro" id="IPR020904">
    <property type="entry name" value="Sc_DH/Rdtase_CS"/>
</dbReference>
<protein>
    <submittedName>
        <fullName evidence="4">Uncharacterized protein</fullName>
    </submittedName>
</protein>
<dbReference type="PANTHER" id="PTHR43391">
    <property type="entry name" value="RETINOL DEHYDROGENASE-RELATED"/>
    <property type="match status" value="1"/>
</dbReference>
<dbReference type="InParanoid" id="E3NVE5"/>
<dbReference type="PANTHER" id="PTHR43391:SF91">
    <property type="entry name" value="OS04G0390700 PROTEIN"/>
    <property type="match status" value="1"/>
</dbReference>
<dbReference type="Gene3D" id="3.40.50.720">
    <property type="entry name" value="NAD(P)-binding Rossmann-like Domain"/>
    <property type="match status" value="1"/>
</dbReference>
<dbReference type="PRINTS" id="PR00080">
    <property type="entry name" value="SDRFAMILY"/>
</dbReference>
<dbReference type="Proteomes" id="UP000008281">
    <property type="component" value="Unassembled WGS sequence"/>
</dbReference>
<proteinExistence type="inferred from homology"/>
<dbReference type="PROSITE" id="PS00061">
    <property type="entry name" value="ADH_SHORT"/>
    <property type="match status" value="1"/>
</dbReference>
<dbReference type="SUPFAM" id="SSF51735">
    <property type="entry name" value="NAD(P)-binding Rossmann-fold domains"/>
    <property type="match status" value="1"/>
</dbReference>
<organism evidence="5">
    <name type="scientific">Caenorhabditis remanei</name>
    <name type="common">Caenorhabditis vulgaris</name>
    <dbReference type="NCBI Taxonomy" id="31234"/>
    <lineage>
        <taxon>Eukaryota</taxon>
        <taxon>Metazoa</taxon>
        <taxon>Ecdysozoa</taxon>
        <taxon>Nematoda</taxon>
        <taxon>Chromadorea</taxon>
        <taxon>Rhabditida</taxon>
        <taxon>Rhabditina</taxon>
        <taxon>Rhabditomorpha</taxon>
        <taxon>Rhabditoidea</taxon>
        <taxon>Rhabditidae</taxon>
        <taxon>Peloderinae</taxon>
        <taxon>Caenorhabditis</taxon>
    </lineage>
</organism>
<evidence type="ECO:0000256" key="2">
    <source>
        <dbReference type="ARBA" id="ARBA00023002"/>
    </source>
</evidence>
<dbReference type="OrthoDB" id="417891at2759"/>
<name>E3NVE5_CAERE</name>
<dbReference type="EMBL" id="DS270933">
    <property type="protein sequence ID" value="EFO98054.1"/>
    <property type="molecule type" value="Genomic_DNA"/>
</dbReference>
<evidence type="ECO:0000256" key="3">
    <source>
        <dbReference type="RuleBase" id="RU000363"/>
    </source>
</evidence>
<evidence type="ECO:0000313" key="5">
    <source>
        <dbReference type="Proteomes" id="UP000008281"/>
    </source>
</evidence>
<gene>
    <name evidence="4" type="ORF">CRE_13861</name>
</gene>
<evidence type="ECO:0000256" key="1">
    <source>
        <dbReference type="ARBA" id="ARBA00006484"/>
    </source>
</evidence>
<evidence type="ECO:0000313" key="4">
    <source>
        <dbReference type="EMBL" id="EFO98054.1"/>
    </source>
</evidence>
<reference evidence="4" key="1">
    <citation type="submission" date="2007-07" db="EMBL/GenBank/DDBJ databases">
        <title>PCAP assembly of the Caenorhabditis remanei genome.</title>
        <authorList>
            <consortium name="The Caenorhabditis remanei Sequencing Consortium"/>
            <person name="Wilson R.K."/>
        </authorList>
    </citation>
    <scope>NUCLEOTIDE SEQUENCE [LARGE SCALE GENOMIC DNA]</scope>
    <source>
        <strain evidence="4">PB4641</strain>
    </source>
</reference>
<comment type="similarity">
    <text evidence="1 3">Belongs to the short-chain dehydrogenases/reductases (SDR) family.</text>
</comment>
<dbReference type="STRING" id="31234.E3NVE5"/>
<dbReference type="AlphaFoldDB" id="E3NVE5"/>
<sequence>MSVVLMKITDAVVFITGANRGLGLALAQQAIQRGAKKVYAGMRNLQGFNQQGIIPIVVDVTDPVSIQKAVAECGDVNLLINNAGIARLNESPVDANIAAVTRTVLDTNLYGVINTTQQFSPILASHAESYIVNILSDVSWEPSTMLASYAISKEAAWSFTNSTRQWLAKANVHVMGVHVGFIDTDLTQSLDIAKISPHTVAQHVFDGIQQNAFEVLVGESTQQLKQGLTATPPSYIKH</sequence>
<dbReference type="PRINTS" id="PR00081">
    <property type="entry name" value="GDHRDH"/>
</dbReference>
<dbReference type="GO" id="GO:0005829">
    <property type="term" value="C:cytosol"/>
    <property type="evidence" value="ECO:0007669"/>
    <property type="project" value="TreeGrafter"/>
</dbReference>
<accession>E3NVE5</accession>
<keyword evidence="5" id="KW-1185">Reference proteome</keyword>
<dbReference type="HOGENOM" id="CLU_010194_2_6_1"/>
<dbReference type="GO" id="GO:0016491">
    <property type="term" value="F:oxidoreductase activity"/>
    <property type="evidence" value="ECO:0007669"/>
    <property type="project" value="UniProtKB-KW"/>
</dbReference>
<dbReference type="Pfam" id="PF00106">
    <property type="entry name" value="adh_short"/>
    <property type="match status" value="1"/>
</dbReference>
<dbReference type="eggNOG" id="KOG1610">
    <property type="taxonomic scope" value="Eukaryota"/>
</dbReference>
<dbReference type="InterPro" id="IPR002347">
    <property type="entry name" value="SDR_fam"/>
</dbReference>
<keyword evidence="2" id="KW-0560">Oxidoreductase</keyword>
<dbReference type="InterPro" id="IPR036291">
    <property type="entry name" value="NAD(P)-bd_dom_sf"/>
</dbReference>